<organism evidence="1 2">
    <name type="scientific">Haematococcus lacustris</name>
    <name type="common">Green alga</name>
    <name type="synonym">Haematococcus pluvialis</name>
    <dbReference type="NCBI Taxonomy" id="44745"/>
    <lineage>
        <taxon>Eukaryota</taxon>
        <taxon>Viridiplantae</taxon>
        <taxon>Chlorophyta</taxon>
        <taxon>core chlorophytes</taxon>
        <taxon>Chlorophyceae</taxon>
        <taxon>CS clade</taxon>
        <taxon>Chlamydomonadales</taxon>
        <taxon>Haematococcaceae</taxon>
        <taxon>Haematococcus</taxon>
    </lineage>
</organism>
<gene>
    <name evidence="1" type="ORF">HaLaN_16472</name>
</gene>
<comment type="caution">
    <text evidence="1">The sequence shown here is derived from an EMBL/GenBank/DDBJ whole genome shotgun (WGS) entry which is preliminary data.</text>
</comment>
<accession>A0A699ZCM7</accession>
<reference evidence="1 2" key="1">
    <citation type="submission" date="2020-02" db="EMBL/GenBank/DDBJ databases">
        <title>Draft genome sequence of Haematococcus lacustris strain NIES-144.</title>
        <authorList>
            <person name="Morimoto D."/>
            <person name="Nakagawa S."/>
            <person name="Yoshida T."/>
            <person name="Sawayama S."/>
        </authorList>
    </citation>
    <scope>NUCLEOTIDE SEQUENCE [LARGE SCALE GENOMIC DNA]</scope>
    <source>
        <strain evidence="1 2">NIES-144</strain>
    </source>
</reference>
<sequence length="132" mass="15159">METTFGENEQEEEEGSELDRRRAALVPACDFQQHVDSAKQELAATADAVVRDLHSRFLPPEHAKGLAVVQEERMFSAMAYLKDDTRNRLQECHLNVCARVFSSNQFDLDTFLDERAVSKWLDNVAVRGRYRL</sequence>
<dbReference type="Proteomes" id="UP000485058">
    <property type="component" value="Unassembled WGS sequence"/>
</dbReference>
<keyword evidence="2" id="KW-1185">Reference proteome</keyword>
<name>A0A699ZCM7_HAELA</name>
<dbReference type="AlphaFoldDB" id="A0A699ZCM7"/>
<protein>
    <submittedName>
        <fullName evidence="1">Uncharacterized protein</fullName>
    </submittedName>
</protein>
<dbReference type="EMBL" id="BLLF01001476">
    <property type="protein sequence ID" value="GFH19515.1"/>
    <property type="molecule type" value="Genomic_DNA"/>
</dbReference>
<evidence type="ECO:0000313" key="1">
    <source>
        <dbReference type="EMBL" id="GFH19515.1"/>
    </source>
</evidence>
<evidence type="ECO:0000313" key="2">
    <source>
        <dbReference type="Proteomes" id="UP000485058"/>
    </source>
</evidence>
<proteinExistence type="predicted"/>